<name>A0A1H4E5J1_9BACT</name>
<evidence type="ECO:0000313" key="4">
    <source>
        <dbReference type="Proteomes" id="UP000199656"/>
    </source>
</evidence>
<comment type="similarity">
    <text evidence="1">Belongs to the AHA1 family.</text>
</comment>
<dbReference type="Gene3D" id="3.30.530.20">
    <property type="match status" value="1"/>
</dbReference>
<dbReference type="CDD" id="cd07814">
    <property type="entry name" value="SRPBCC_CalC_Aha1-like"/>
    <property type="match status" value="1"/>
</dbReference>
<dbReference type="Proteomes" id="UP000199656">
    <property type="component" value="Unassembled WGS sequence"/>
</dbReference>
<dbReference type="RefSeq" id="WP_168927887.1">
    <property type="nucleotide sequence ID" value="NZ_BKAT01000028.1"/>
</dbReference>
<protein>
    <submittedName>
        <fullName evidence="3">Activator of Hsp90 ATPase homolog 1-like protein</fullName>
    </submittedName>
</protein>
<organism evidence="3 4">
    <name type="scientific">Chitinophaga terrae</name>
    <name type="common">ex Kim and Jung 2007</name>
    <dbReference type="NCBI Taxonomy" id="408074"/>
    <lineage>
        <taxon>Bacteria</taxon>
        <taxon>Pseudomonadati</taxon>
        <taxon>Bacteroidota</taxon>
        <taxon>Chitinophagia</taxon>
        <taxon>Chitinophagales</taxon>
        <taxon>Chitinophagaceae</taxon>
        <taxon>Chitinophaga</taxon>
    </lineage>
</organism>
<sequence length="148" mass="16953">MDSFSTTLTINCTAATLWKVLTNPELMAVWMGPEMNITISTSWEVNSSILVKGFHHIPFKNKGIVLRYEEEKALSYSHFSSISRLPDLPGNYSILLFELSVIDNLQQLTVHISNFPTDVIRKHLEFYWRGTVFNIKKMAETLNDTAQL</sequence>
<keyword evidence="4" id="KW-1185">Reference proteome</keyword>
<dbReference type="EMBL" id="FNRL01000016">
    <property type="protein sequence ID" value="SEA80305.1"/>
    <property type="molecule type" value="Genomic_DNA"/>
</dbReference>
<dbReference type="SUPFAM" id="SSF55961">
    <property type="entry name" value="Bet v1-like"/>
    <property type="match status" value="1"/>
</dbReference>
<evidence type="ECO:0000256" key="1">
    <source>
        <dbReference type="ARBA" id="ARBA00006817"/>
    </source>
</evidence>
<dbReference type="InterPro" id="IPR023393">
    <property type="entry name" value="START-like_dom_sf"/>
</dbReference>
<proteinExistence type="inferred from homology"/>
<feature type="domain" description="Activator of Hsp90 ATPase homologue 1/2-like C-terminal" evidence="2">
    <location>
        <begin position="12"/>
        <end position="138"/>
    </location>
</feature>
<dbReference type="STRING" id="408074.SAMN05660909_03530"/>
<accession>A0A1H4E5J1</accession>
<dbReference type="AlphaFoldDB" id="A0A1H4E5J1"/>
<evidence type="ECO:0000259" key="2">
    <source>
        <dbReference type="Pfam" id="PF08327"/>
    </source>
</evidence>
<gene>
    <name evidence="3" type="ORF">SAMN05660909_03530</name>
</gene>
<dbReference type="Pfam" id="PF08327">
    <property type="entry name" value="AHSA1"/>
    <property type="match status" value="1"/>
</dbReference>
<reference evidence="4" key="1">
    <citation type="submission" date="2016-10" db="EMBL/GenBank/DDBJ databases">
        <authorList>
            <person name="Varghese N."/>
            <person name="Submissions S."/>
        </authorList>
    </citation>
    <scope>NUCLEOTIDE SEQUENCE [LARGE SCALE GENOMIC DNA]</scope>
    <source>
        <strain evidence="4">DSM 23920</strain>
    </source>
</reference>
<dbReference type="InterPro" id="IPR013538">
    <property type="entry name" value="ASHA1/2-like_C"/>
</dbReference>
<evidence type="ECO:0000313" key="3">
    <source>
        <dbReference type="EMBL" id="SEA80305.1"/>
    </source>
</evidence>